<dbReference type="GO" id="GO:0016787">
    <property type="term" value="F:hydrolase activity"/>
    <property type="evidence" value="ECO:0007669"/>
    <property type="project" value="UniProtKB-KW"/>
</dbReference>
<protein>
    <submittedName>
        <fullName evidence="2">Alpha/beta hydrolase family protein</fullName>
    </submittedName>
</protein>
<dbReference type="AlphaFoldDB" id="A0A485M821"/>
<dbReference type="Pfam" id="PF12697">
    <property type="entry name" value="Abhydrolase_6"/>
    <property type="match status" value="1"/>
</dbReference>
<dbReference type="SUPFAM" id="SSF53474">
    <property type="entry name" value="alpha/beta-Hydrolases"/>
    <property type="match status" value="1"/>
</dbReference>
<reference evidence="2" key="1">
    <citation type="submission" date="2019-03" db="EMBL/GenBank/DDBJ databases">
        <authorList>
            <person name="Hao L."/>
        </authorList>
    </citation>
    <scope>NUCLEOTIDE SEQUENCE</scope>
</reference>
<dbReference type="PANTHER" id="PTHR42103:SF2">
    <property type="entry name" value="AB HYDROLASE-1 DOMAIN-CONTAINING PROTEIN"/>
    <property type="match status" value="1"/>
</dbReference>
<name>A0A485M821_9ZZZZ</name>
<proteinExistence type="predicted"/>
<evidence type="ECO:0000313" key="2">
    <source>
        <dbReference type="EMBL" id="VFU18709.1"/>
    </source>
</evidence>
<organism evidence="2">
    <name type="scientific">anaerobic digester metagenome</name>
    <dbReference type="NCBI Taxonomy" id="1263854"/>
    <lineage>
        <taxon>unclassified sequences</taxon>
        <taxon>metagenomes</taxon>
        <taxon>ecological metagenomes</taxon>
    </lineage>
</organism>
<feature type="domain" description="AB hydrolase-1" evidence="1">
    <location>
        <begin position="47"/>
        <end position="138"/>
    </location>
</feature>
<dbReference type="InterPro" id="IPR029058">
    <property type="entry name" value="AB_hydrolase_fold"/>
</dbReference>
<gene>
    <name evidence="2" type="ORF">SCFA_890040</name>
</gene>
<evidence type="ECO:0000259" key="1">
    <source>
        <dbReference type="Pfam" id="PF12697"/>
    </source>
</evidence>
<dbReference type="InterPro" id="IPR000073">
    <property type="entry name" value="AB_hydrolase_1"/>
</dbReference>
<sequence length="195" mass="21613">MPNLFIGEDPKLEAVYEEVPAAGMCAVITHPHSLMGGSMDNNVVMAAWDTVLGRGYSALRFNFRGVGRSGGSFDDGVGEVRDLATVVNFIDYPVIIVGYSFGSWVAANFLQEVDVPCIFISPPTSMFPFPSLKGLNVWAAVGSRDQFCDRSELEHILDKERIRIIEGVDHFWFGSEEPLKLYLGKKLDLIRSISY</sequence>
<dbReference type="EMBL" id="CAADRM010000157">
    <property type="protein sequence ID" value="VFU18709.1"/>
    <property type="molecule type" value="Genomic_DNA"/>
</dbReference>
<dbReference type="Gene3D" id="3.40.50.1820">
    <property type="entry name" value="alpha/beta hydrolase"/>
    <property type="match status" value="1"/>
</dbReference>
<accession>A0A485M821</accession>
<keyword evidence="2" id="KW-0378">Hydrolase</keyword>
<dbReference type="PANTHER" id="PTHR42103">
    <property type="entry name" value="ALPHA/BETA-HYDROLASES SUPERFAMILY PROTEIN"/>
    <property type="match status" value="1"/>
</dbReference>